<evidence type="ECO:0000256" key="1">
    <source>
        <dbReference type="SAM" id="MobiDB-lite"/>
    </source>
</evidence>
<feature type="compositionally biased region" description="Acidic residues" evidence="1">
    <location>
        <begin position="563"/>
        <end position="579"/>
    </location>
</feature>
<proteinExistence type="predicted"/>
<feature type="compositionally biased region" description="Basic residues" evidence="1">
    <location>
        <begin position="1066"/>
        <end position="1080"/>
    </location>
</feature>
<organism evidence="2 3">
    <name type="scientific">Sporothrix stenoceras</name>
    <dbReference type="NCBI Taxonomy" id="5173"/>
    <lineage>
        <taxon>Eukaryota</taxon>
        <taxon>Fungi</taxon>
        <taxon>Dikarya</taxon>
        <taxon>Ascomycota</taxon>
        <taxon>Pezizomycotina</taxon>
        <taxon>Sordariomycetes</taxon>
        <taxon>Sordariomycetidae</taxon>
        <taxon>Ophiostomatales</taxon>
        <taxon>Ophiostomataceae</taxon>
        <taxon>Sporothrix</taxon>
    </lineage>
</organism>
<feature type="region of interest" description="Disordered" evidence="1">
    <location>
        <begin position="636"/>
        <end position="656"/>
    </location>
</feature>
<feature type="compositionally biased region" description="Polar residues" evidence="1">
    <location>
        <begin position="457"/>
        <end position="469"/>
    </location>
</feature>
<evidence type="ECO:0000313" key="3">
    <source>
        <dbReference type="Proteomes" id="UP001583186"/>
    </source>
</evidence>
<gene>
    <name evidence="2" type="ORF">Sste5346_004254</name>
</gene>
<evidence type="ECO:0000313" key="2">
    <source>
        <dbReference type="EMBL" id="KAL1897049.1"/>
    </source>
</evidence>
<name>A0ABR3ZC18_9PEZI</name>
<comment type="caution">
    <text evidence="2">The sequence shown here is derived from an EMBL/GenBank/DDBJ whole genome shotgun (WGS) entry which is preliminary data.</text>
</comment>
<feature type="compositionally biased region" description="Low complexity" evidence="1">
    <location>
        <begin position="1002"/>
        <end position="1015"/>
    </location>
</feature>
<feature type="compositionally biased region" description="Polar residues" evidence="1">
    <location>
        <begin position="1081"/>
        <end position="1091"/>
    </location>
</feature>
<feature type="compositionally biased region" description="Low complexity" evidence="1">
    <location>
        <begin position="138"/>
        <end position="151"/>
    </location>
</feature>
<feature type="compositionally biased region" description="Polar residues" evidence="1">
    <location>
        <begin position="322"/>
        <end position="331"/>
    </location>
</feature>
<feature type="compositionally biased region" description="Polar residues" evidence="1">
    <location>
        <begin position="385"/>
        <end position="409"/>
    </location>
</feature>
<feature type="compositionally biased region" description="Polar residues" evidence="1">
    <location>
        <begin position="1042"/>
        <end position="1051"/>
    </location>
</feature>
<dbReference type="PANTHER" id="PTHR42068:SF1">
    <property type="entry name" value="YALI0B18964P"/>
    <property type="match status" value="1"/>
</dbReference>
<sequence>MPRFPVAFNRRKSTADNLDNASVGGPSFRVLDRSEVVSGTKNFDAPNPNTRPAVKSQSMPNTLMVVDPEDDNIFANLNVNRYVPVMNRPALANSCIGPIPGPDSIAGSISSPITMKDGGGSERIAELVERCANKKTRGSGSSNTTKTTSDNSSRHSNVSTAPSSADLNAQQQQQQQFQQQFHQQQQQQHQQEDFRLQNKKLYGDVPVPPIPKSNTTSSFLKSAGRTFSFGGNKKHLPILPNNDGPPPQTPPKRSDTGSTTTSRDRSMTESTVTTATPPKLEEEFTLDLGGDFSKMLGGGFDKRASVLTVREDGRPALVPRSLTGNRLNQPTPIHVDGQAKIEPSPYSWGSQHSNEQLLNSNSLLGTSPNENAPPVPRHASPLGRPQTSSGASPSVTQSSIPPIPTSLTESSLKRTSAFFGRRRSTIDNAAAEAAEDEDTVLLKDSLFTVNRFLSGANLSNTKQSSSPSSRFGRRDDALGVGYSQVPTESTSPTLGATKAAAEDDNLFDTNLVSSSKMAQRFVARKPSPPRNKVMTPAQFERYRKDKEREDGGQAASSSKQEAKDDDEDDDDNYEDDVDEAEKSRQAAKQRRKQEAHMAVYRQQMMKVTGEAASGTPARSSMHFSMSTPNLPTMGSLAPPNAGFSPQTGPENEDGDEDEEVPLAILAAHGFPNKNRPPTRLSTMMSNPNLRAAAAPSFQRPQSVVGSDAHGPAPPANGGRLPVFARNLPQDPYGLVNTNNRETFNFAGGAPAGSPQTNSGGLPPGGLVGVIASEERSRAMRRGSPNIDAVNKPMPGMGGPQFDPAAGIPPQMMYPGMGMPQPMLTPGDQAQIQMTQQMQQFMQMQMQFMQMMANGGANGMQRPMSSQYGGPGAPQLGMMGMDGMGGMGGMNNDMARHSFMDNGSVMDMPLQRPDMHMRTMSMVQPSSASWMQQPQGQGYAPSIRIQGANGYAPSIAPSERSNVGLPGRYRPVSHMPAGPAPSELRKSMTMSGALGSPSVDAQTSSTTTPRPNTSGSMSPNENTLPNGRGPSPTGWDMSRKQKSASPLAQTNVAADDDDDEEGWAAMKAKRDKKRSMWKSKKTLSNELSALIS</sequence>
<dbReference type="Proteomes" id="UP001583186">
    <property type="component" value="Unassembled WGS sequence"/>
</dbReference>
<feature type="region of interest" description="Disordered" evidence="1">
    <location>
        <begin position="949"/>
        <end position="1091"/>
    </location>
</feature>
<feature type="region of interest" description="Disordered" evidence="1">
    <location>
        <begin position="317"/>
        <end position="409"/>
    </location>
</feature>
<feature type="compositionally biased region" description="Low complexity" evidence="1">
    <location>
        <begin position="170"/>
        <end position="189"/>
    </location>
</feature>
<feature type="region of interest" description="Disordered" evidence="1">
    <location>
        <begin position="132"/>
        <end position="279"/>
    </location>
</feature>
<feature type="compositionally biased region" description="Low complexity" evidence="1">
    <location>
        <begin position="350"/>
        <end position="364"/>
    </location>
</feature>
<protein>
    <submittedName>
        <fullName evidence="2">Uncharacterized protein</fullName>
    </submittedName>
</protein>
<feature type="region of interest" description="Disordered" evidence="1">
    <location>
        <begin position="518"/>
        <end position="597"/>
    </location>
</feature>
<keyword evidence="3" id="KW-1185">Reference proteome</keyword>
<reference evidence="2 3" key="1">
    <citation type="journal article" date="2024" name="IMA Fungus">
        <title>IMA Genome - F19 : A genome assembly and annotation guide to empower mycologists, including annotated draft genome sequences of Ceratocystis pirilliformis, Diaporthe australafricana, Fusarium ophioides, Paecilomyces lecythidis, and Sporothrix stenoceras.</title>
        <authorList>
            <person name="Aylward J."/>
            <person name="Wilson A.M."/>
            <person name="Visagie C.M."/>
            <person name="Spraker J."/>
            <person name="Barnes I."/>
            <person name="Buitendag C."/>
            <person name="Ceriani C."/>
            <person name="Del Mar Angel L."/>
            <person name="du Plessis D."/>
            <person name="Fuchs T."/>
            <person name="Gasser K."/>
            <person name="Kramer D."/>
            <person name="Li W."/>
            <person name="Munsamy K."/>
            <person name="Piso A."/>
            <person name="Price J.L."/>
            <person name="Sonnekus B."/>
            <person name="Thomas C."/>
            <person name="van der Nest A."/>
            <person name="van Dijk A."/>
            <person name="van Heerden A."/>
            <person name="van Vuuren N."/>
            <person name="Yilmaz N."/>
            <person name="Duong T.A."/>
            <person name="van der Merwe N.A."/>
            <person name="Wingfield M.J."/>
            <person name="Wingfield B.D."/>
        </authorList>
    </citation>
    <scope>NUCLEOTIDE SEQUENCE [LARGE SCALE GENOMIC DNA]</scope>
    <source>
        <strain evidence="2 3">CMW 5346</strain>
    </source>
</reference>
<accession>A0ABR3ZC18</accession>
<feature type="compositionally biased region" description="Basic and acidic residues" evidence="1">
    <location>
        <begin position="540"/>
        <end position="551"/>
    </location>
</feature>
<feature type="compositionally biased region" description="Polar residues" evidence="1">
    <location>
        <begin position="155"/>
        <end position="169"/>
    </location>
</feature>
<feature type="region of interest" description="Disordered" evidence="1">
    <location>
        <begin position="457"/>
        <end position="476"/>
    </location>
</feature>
<dbReference type="EMBL" id="JAWCUI010000020">
    <property type="protein sequence ID" value="KAL1897049.1"/>
    <property type="molecule type" value="Genomic_DNA"/>
</dbReference>
<feature type="region of interest" description="Disordered" evidence="1">
    <location>
        <begin position="39"/>
        <end position="58"/>
    </location>
</feature>
<dbReference type="PANTHER" id="PTHR42068">
    <property type="entry name" value="YALI0B18964P"/>
    <property type="match status" value="1"/>
</dbReference>